<comment type="caution">
    <text evidence="1">The sequence shown here is derived from an EMBL/GenBank/DDBJ whole genome shotgun (WGS) entry which is preliminary data.</text>
</comment>
<dbReference type="Gene3D" id="3.40.630.40">
    <property type="entry name" value="Zn-dependent exopeptidases"/>
    <property type="match status" value="1"/>
</dbReference>
<reference evidence="1 2" key="1">
    <citation type="submission" date="2012-12" db="EMBL/GenBank/DDBJ databases">
        <title>Genome assembly of Fulvivirga imtechensis AK7.</title>
        <authorList>
            <person name="Nupur N."/>
            <person name="Khatri I."/>
            <person name="Kumar R."/>
            <person name="Subramanian S."/>
            <person name="Pinnaka A."/>
        </authorList>
    </citation>
    <scope>NUCLEOTIDE SEQUENCE [LARGE SCALE GENOMIC DNA]</scope>
    <source>
        <strain evidence="1 2">AK7</strain>
    </source>
</reference>
<evidence type="ECO:0000313" key="2">
    <source>
        <dbReference type="Proteomes" id="UP000011135"/>
    </source>
</evidence>
<protein>
    <submittedName>
        <fullName evidence="1">N-formylglutamate deformylase</fullName>
    </submittedName>
</protein>
<dbReference type="EMBL" id="AMZN01000046">
    <property type="protein sequence ID" value="ELR71050.1"/>
    <property type="molecule type" value="Genomic_DNA"/>
</dbReference>
<dbReference type="Proteomes" id="UP000011135">
    <property type="component" value="Unassembled WGS sequence"/>
</dbReference>
<dbReference type="eggNOG" id="COG3741">
    <property type="taxonomic scope" value="Bacteria"/>
</dbReference>
<dbReference type="RefSeq" id="WP_009580537.1">
    <property type="nucleotide sequence ID" value="NZ_AMZN01000046.1"/>
</dbReference>
<dbReference type="STRING" id="1237149.C900_03180"/>
<dbReference type="AlphaFoldDB" id="L8JQB8"/>
<evidence type="ECO:0000313" key="1">
    <source>
        <dbReference type="EMBL" id="ELR71050.1"/>
    </source>
</evidence>
<dbReference type="Pfam" id="PF05013">
    <property type="entry name" value="FGase"/>
    <property type="match status" value="1"/>
</dbReference>
<dbReference type="InterPro" id="IPR007709">
    <property type="entry name" value="N-FG_amidohydro"/>
</dbReference>
<gene>
    <name evidence="1" type="ORF">C900_03180</name>
</gene>
<name>L8JQB8_9BACT</name>
<dbReference type="PATRIC" id="fig|1237149.3.peg.2940"/>
<accession>L8JQB8</accession>
<keyword evidence="2" id="KW-1185">Reference proteome</keyword>
<proteinExistence type="predicted"/>
<dbReference type="SUPFAM" id="SSF53187">
    <property type="entry name" value="Zn-dependent exopeptidases"/>
    <property type="match status" value="1"/>
</dbReference>
<sequence>MNEQEILPYHVIEPETGRVPILISVPHSGTAFPDNIRDHYDQKLIEAPDDTDWFVHKLYDFAPAMGITMIRAEYSRWVIDLNRDPESAPLYDDGRLITELCPTSTFAGEPIYKDHHMPGRKEIERRLEVYYWPYYNKVSEILKALKSKFGKVLLWDAHSIRQYVPLIRKEVFPDVILGDNNEKTADRLLIETALVSLKNSKLKVEHNYPFKGGHLTRYFGKPEEKQHALQLEMTKINYMDNKEIHYDIDRANIVRKRLKATFDNLIKQLKSL</sequence>
<organism evidence="1 2">
    <name type="scientific">Fulvivirga imtechensis AK7</name>
    <dbReference type="NCBI Taxonomy" id="1237149"/>
    <lineage>
        <taxon>Bacteria</taxon>
        <taxon>Pseudomonadati</taxon>
        <taxon>Bacteroidota</taxon>
        <taxon>Cytophagia</taxon>
        <taxon>Cytophagales</taxon>
        <taxon>Fulvivirgaceae</taxon>
        <taxon>Fulvivirga</taxon>
    </lineage>
</organism>
<dbReference type="OrthoDB" id="8716700at2"/>